<reference evidence="2" key="1">
    <citation type="journal article" date="2020" name="G3 (Bethesda)">
        <title>High-Quality Assemblies for Three Invasive Social Wasps from the &lt;i&gt;Vespula&lt;/i&gt; Genus.</title>
        <authorList>
            <person name="Harrop T.W.R."/>
            <person name="Guhlin J."/>
            <person name="McLaughlin G.M."/>
            <person name="Permina E."/>
            <person name="Stockwell P."/>
            <person name="Gilligan J."/>
            <person name="Le Lec M.F."/>
            <person name="Gruber M.A.M."/>
            <person name="Quinn O."/>
            <person name="Lovegrove M."/>
            <person name="Duncan E.J."/>
            <person name="Remnant E.J."/>
            <person name="Van Eeckhoven J."/>
            <person name="Graham B."/>
            <person name="Knapp R.A."/>
            <person name="Langford K.W."/>
            <person name="Kronenberg Z."/>
            <person name="Press M.O."/>
            <person name="Eacker S.M."/>
            <person name="Wilson-Rankin E.E."/>
            <person name="Purcell J."/>
            <person name="Lester P.J."/>
            <person name="Dearden P.K."/>
        </authorList>
    </citation>
    <scope>NUCLEOTIDE SEQUENCE</scope>
    <source>
        <strain evidence="2">Volc-1</strain>
    </source>
</reference>
<evidence type="ECO:0000313" key="3">
    <source>
        <dbReference type="Proteomes" id="UP000600918"/>
    </source>
</evidence>
<organism evidence="2 3">
    <name type="scientific">Vespula pensylvanica</name>
    <name type="common">Western yellow jacket</name>
    <name type="synonym">Wasp</name>
    <dbReference type="NCBI Taxonomy" id="30213"/>
    <lineage>
        <taxon>Eukaryota</taxon>
        <taxon>Metazoa</taxon>
        <taxon>Ecdysozoa</taxon>
        <taxon>Arthropoda</taxon>
        <taxon>Hexapoda</taxon>
        <taxon>Insecta</taxon>
        <taxon>Pterygota</taxon>
        <taxon>Neoptera</taxon>
        <taxon>Endopterygota</taxon>
        <taxon>Hymenoptera</taxon>
        <taxon>Apocrita</taxon>
        <taxon>Aculeata</taxon>
        <taxon>Vespoidea</taxon>
        <taxon>Vespidae</taxon>
        <taxon>Vespinae</taxon>
        <taxon>Vespula</taxon>
    </lineage>
</organism>
<sequence length="183" mass="20606">MVTDHSDCGVWGMNTSYQRTSDKTVGQSFGGSRTGNAPDSALRYIFATFIHHTSRKSIADGCTTAVVTLLYERAHLPGIGECKTIVPLYFYFQRNNTLLFKATTIHTPTGPRIQSQPLDLTQISAHPMERYNNEGFKTKVLDNNRKIVFHLNTLYARQSKLPTPRSEEPKGPCEGMSWGKQMY</sequence>
<name>A0A834JPB2_VESPE</name>
<dbReference type="AlphaFoldDB" id="A0A834JPB2"/>
<comment type="caution">
    <text evidence="2">The sequence shown here is derived from an EMBL/GenBank/DDBJ whole genome shotgun (WGS) entry which is preliminary data.</text>
</comment>
<proteinExistence type="predicted"/>
<accession>A0A834JPB2</accession>
<evidence type="ECO:0000313" key="2">
    <source>
        <dbReference type="EMBL" id="KAF7390419.1"/>
    </source>
</evidence>
<protein>
    <submittedName>
        <fullName evidence="2">Uncharacterized protein</fullName>
    </submittedName>
</protein>
<dbReference type="Proteomes" id="UP000600918">
    <property type="component" value="Unassembled WGS sequence"/>
</dbReference>
<gene>
    <name evidence="2" type="ORF">H0235_017581</name>
</gene>
<dbReference type="EMBL" id="JACSDY010000023">
    <property type="protein sequence ID" value="KAF7390419.1"/>
    <property type="molecule type" value="Genomic_DNA"/>
</dbReference>
<feature type="region of interest" description="Disordered" evidence="1">
    <location>
        <begin position="160"/>
        <end position="183"/>
    </location>
</feature>
<keyword evidence="3" id="KW-1185">Reference proteome</keyword>
<evidence type="ECO:0000256" key="1">
    <source>
        <dbReference type="SAM" id="MobiDB-lite"/>
    </source>
</evidence>